<dbReference type="PANTHER" id="PTHR13504:SF38">
    <property type="entry name" value="FIDO DOMAIN-CONTAINING PROTEIN"/>
    <property type="match status" value="1"/>
</dbReference>
<dbReference type="Proteomes" id="UP000321617">
    <property type="component" value="Unassembled WGS sequence"/>
</dbReference>
<dbReference type="PROSITE" id="PS51459">
    <property type="entry name" value="FIDO"/>
    <property type="match status" value="1"/>
</dbReference>
<evidence type="ECO:0000313" key="4">
    <source>
        <dbReference type="EMBL" id="TWJ10463.1"/>
    </source>
</evidence>
<evidence type="ECO:0000256" key="2">
    <source>
        <dbReference type="PIRSR" id="PIRSR640198-2"/>
    </source>
</evidence>
<dbReference type="InterPro" id="IPR036597">
    <property type="entry name" value="Fido-like_dom_sf"/>
</dbReference>
<feature type="binding site" evidence="2">
    <location>
        <begin position="197"/>
        <end position="204"/>
    </location>
    <ligand>
        <name>ATP</name>
        <dbReference type="ChEBI" id="CHEBI:30616"/>
    </ligand>
</feature>
<accession>A0A562UXZ8</accession>
<evidence type="ECO:0000313" key="5">
    <source>
        <dbReference type="Proteomes" id="UP000321617"/>
    </source>
</evidence>
<keyword evidence="5" id="KW-1185">Reference proteome</keyword>
<organism evidence="4 5">
    <name type="scientific">Stackebrandtia albiflava</name>
    <dbReference type="NCBI Taxonomy" id="406432"/>
    <lineage>
        <taxon>Bacteria</taxon>
        <taxon>Bacillati</taxon>
        <taxon>Actinomycetota</taxon>
        <taxon>Actinomycetes</taxon>
        <taxon>Glycomycetales</taxon>
        <taxon>Glycomycetaceae</taxon>
        <taxon>Stackebrandtia</taxon>
    </lineage>
</organism>
<evidence type="ECO:0000256" key="1">
    <source>
        <dbReference type="PIRSR" id="PIRSR640198-1"/>
    </source>
</evidence>
<dbReference type="OrthoDB" id="9813719at2"/>
<dbReference type="RefSeq" id="WP_147141015.1">
    <property type="nucleotide sequence ID" value="NZ_BAABIJ010000003.1"/>
</dbReference>
<sequence length="418" mass="45621">MYLPDRLVGRPSRIPQETTVRAAKLESAIRDLADREHAHLLEGVARFLLRSEAVASSKIEGLVAAPQKIALAEMAEVHDETVRGFTETARLIASNIAVLRRAVSELATMPTVGVDDILDLHRALLLDSRHHGLRKVQNWIGGGDSNPLGAQFVPPPPEDVPELMADLVDYLNSAGDGPLVQAAILHAQFETIHPFTDGNGRIGRALIHTVLARRGLTSTAILPISLALRTRQAEYVEGLTAYRYFGDASSDVAVEGVDRWLRVFLEAGEIAVAQADELLHELTELQGRWRARLETYRTAHGLRPAPRSGSAVARLLATLPETPALTARIVERLLKVSHPAARAALEELAEAGILHRKQVERGTTGYLAKDVFEVLTFAERQLASADWDTRLSPPVRAVPGRPQQVISNQAATLRNGLD</sequence>
<dbReference type="InterPro" id="IPR040198">
    <property type="entry name" value="Fido_containing"/>
</dbReference>
<proteinExistence type="predicted"/>
<protein>
    <submittedName>
        <fullName evidence="4">Fic family protein</fullName>
    </submittedName>
</protein>
<keyword evidence="2" id="KW-0547">Nucleotide-binding</keyword>
<comment type="caution">
    <text evidence="4">The sequence shown here is derived from an EMBL/GenBank/DDBJ whole genome shotgun (WGS) entry which is preliminary data.</text>
</comment>
<dbReference type="GO" id="GO:0005524">
    <property type="term" value="F:ATP binding"/>
    <property type="evidence" value="ECO:0007669"/>
    <property type="project" value="UniProtKB-KW"/>
</dbReference>
<dbReference type="SUPFAM" id="SSF140931">
    <property type="entry name" value="Fic-like"/>
    <property type="match status" value="1"/>
</dbReference>
<dbReference type="InterPro" id="IPR003812">
    <property type="entry name" value="Fido"/>
</dbReference>
<name>A0A562UXZ8_9ACTN</name>
<keyword evidence="2" id="KW-0067">ATP-binding</keyword>
<dbReference type="AlphaFoldDB" id="A0A562UXZ8"/>
<dbReference type="PANTHER" id="PTHR13504">
    <property type="entry name" value="FIDO DOMAIN-CONTAINING PROTEIN DDB_G0283145"/>
    <property type="match status" value="1"/>
</dbReference>
<feature type="domain" description="Fido" evidence="3">
    <location>
        <begin position="112"/>
        <end position="263"/>
    </location>
</feature>
<dbReference type="Gene3D" id="1.10.3290.10">
    <property type="entry name" value="Fido-like domain"/>
    <property type="match status" value="1"/>
</dbReference>
<evidence type="ECO:0000259" key="3">
    <source>
        <dbReference type="PROSITE" id="PS51459"/>
    </source>
</evidence>
<feature type="active site" evidence="1">
    <location>
        <position position="193"/>
    </location>
</feature>
<gene>
    <name evidence="4" type="ORF">LX16_3880</name>
</gene>
<dbReference type="Pfam" id="PF02661">
    <property type="entry name" value="Fic"/>
    <property type="match status" value="1"/>
</dbReference>
<reference evidence="4 5" key="1">
    <citation type="journal article" date="2013" name="Stand. Genomic Sci.">
        <title>Genomic Encyclopedia of Type Strains, Phase I: The one thousand microbial genomes (KMG-I) project.</title>
        <authorList>
            <person name="Kyrpides N.C."/>
            <person name="Woyke T."/>
            <person name="Eisen J.A."/>
            <person name="Garrity G."/>
            <person name="Lilburn T.G."/>
            <person name="Beck B.J."/>
            <person name="Whitman W.B."/>
            <person name="Hugenholtz P."/>
            <person name="Klenk H.P."/>
        </authorList>
    </citation>
    <scope>NUCLEOTIDE SEQUENCE [LARGE SCALE GENOMIC DNA]</scope>
    <source>
        <strain evidence="4 5">DSM 45044</strain>
    </source>
</reference>
<dbReference type="EMBL" id="VLLL01000007">
    <property type="protein sequence ID" value="TWJ10463.1"/>
    <property type="molecule type" value="Genomic_DNA"/>
</dbReference>